<dbReference type="STRING" id="29529.SAMN04488122_3489"/>
<dbReference type="Gene3D" id="2.60.120.1440">
    <property type="match status" value="1"/>
</dbReference>
<keyword evidence="4" id="KW-1185">Reference proteome</keyword>
<dbReference type="Proteomes" id="UP000199310">
    <property type="component" value="Unassembled WGS sequence"/>
</dbReference>
<proteinExistence type="predicted"/>
<feature type="domain" description="FecR protein" evidence="1">
    <location>
        <begin position="110"/>
        <end position="205"/>
    </location>
</feature>
<sequence>MELHELQQIIHKYRQGTATPAEIRLVETWLLQTGSEATWSSPTERDVTEARILSKLRTGIAITPKVRRPYWQHPLIRIAAMFILFAGISYTTYQYRYHLLDYLNPVERLTVSTGAYDIKQVVLPDSTLITLAPHSRLTYPGKYRGPKREVTLNGKGYFSVTRNQQQPFWVHTESIDIHVLGTSFVVNDQLQDSTAAVSVLTGKVNVSHQQEFLAILTPNKGVRFNKSTGKSSIREVDAAMQTNWINKRLVFETTPLTEVLKTLQDHYHIVIQSTVELENGKVFTGTFTTTDSLTDMLDIITISTGLKYQPLNHHTIKLYR</sequence>
<dbReference type="PANTHER" id="PTHR30273">
    <property type="entry name" value="PERIPLASMIC SIGNAL SENSOR AND SIGMA FACTOR ACTIVATOR FECR-RELATED"/>
    <property type="match status" value="1"/>
</dbReference>
<evidence type="ECO:0000259" key="2">
    <source>
        <dbReference type="Pfam" id="PF16344"/>
    </source>
</evidence>
<organism evidence="3 4">
    <name type="scientific">Chitinophaga arvensicola</name>
    <dbReference type="NCBI Taxonomy" id="29529"/>
    <lineage>
        <taxon>Bacteria</taxon>
        <taxon>Pseudomonadati</taxon>
        <taxon>Bacteroidota</taxon>
        <taxon>Chitinophagia</taxon>
        <taxon>Chitinophagales</taxon>
        <taxon>Chitinophagaceae</taxon>
        <taxon>Chitinophaga</taxon>
    </lineage>
</organism>
<accession>A0A1I0RW79</accession>
<dbReference type="RefSeq" id="WP_089896717.1">
    <property type="nucleotide sequence ID" value="NZ_FOJG01000001.1"/>
</dbReference>
<dbReference type="InterPro" id="IPR032508">
    <property type="entry name" value="FecR_C"/>
</dbReference>
<feature type="domain" description="Protein FecR C-terminal" evidence="2">
    <location>
        <begin position="248"/>
        <end position="316"/>
    </location>
</feature>
<dbReference type="PIRSF" id="PIRSF018266">
    <property type="entry name" value="FecR"/>
    <property type="match status" value="1"/>
</dbReference>
<dbReference type="GO" id="GO:0016989">
    <property type="term" value="F:sigma factor antagonist activity"/>
    <property type="evidence" value="ECO:0007669"/>
    <property type="project" value="TreeGrafter"/>
</dbReference>
<evidence type="ECO:0000313" key="4">
    <source>
        <dbReference type="Proteomes" id="UP000199310"/>
    </source>
</evidence>
<reference evidence="4" key="1">
    <citation type="submission" date="2016-10" db="EMBL/GenBank/DDBJ databases">
        <authorList>
            <person name="Varghese N."/>
            <person name="Submissions S."/>
        </authorList>
    </citation>
    <scope>NUCLEOTIDE SEQUENCE [LARGE SCALE GENOMIC DNA]</scope>
    <source>
        <strain evidence="4">DSM 3695</strain>
    </source>
</reference>
<gene>
    <name evidence="3" type="ORF">SAMN04488122_3489</name>
</gene>
<evidence type="ECO:0000313" key="3">
    <source>
        <dbReference type="EMBL" id="SEW45617.1"/>
    </source>
</evidence>
<dbReference type="InterPro" id="IPR012373">
    <property type="entry name" value="Ferrdict_sens_TM"/>
</dbReference>
<name>A0A1I0RW79_9BACT</name>
<dbReference type="EMBL" id="FOJG01000001">
    <property type="protein sequence ID" value="SEW45617.1"/>
    <property type="molecule type" value="Genomic_DNA"/>
</dbReference>
<dbReference type="Gene3D" id="3.55.50.30">
    <property type="match status" value="1"/>
</dbReference>
<dbReference type="AlphaFoldDB" id="A0A1I0RW79"/>
<dbReference type="Pfam" id="PF04773">
    <property type="entry name" value="FecR"/>
    <property type="match status" value="1"/>
</dbReference>
<dbReference type="InterPro" id="IPR006860">
    <property type="entry name" value="FecR"/>
</dbReference>
<dbReference type="OrthoDB" id="662587at2"/>
<dbReference type="Pfam" id="PF16344">
    <property type="entry name" value="FecR_C"/>
    <property type="match status" value="1"/>
</dbReference>
<evidence type="ECO:0000259" key="1">
    <source>
        <dbReference type="Pfam" id="PF04773"/>
    </source>
</evidence>
<protein>
    <submittedName>
        <fullName evidence="3">Ferric-dicitrate binding protein FerR, regulates iron transport through sigma-19</fullName>
    </submittedName>
</protein>
<dbReference type="PANTHER" id="PTHR30273:SF2">
    <property type="entry name" value="PROTEIN FECR"/>
    <property type="match status" value="1"/>
</dbReference>